<keyword evidence="4" id="KW-1185">Reference proteome</keyword>
<proteinExistence type="predicted"/>
<feature type="domain" description="Sortilin N-terminal" evidence="2">
    <location>
        <begin position="6"/>
        <end position="125"/>
    </location>
</feature>
<dbReference type="Proteomes" id="UP001219525">
    <property type="component" value="Unassembled WGS sequence"/>
</dbReference>
<evidence type="ECO:0000259" key="2">
    <source>
        <dbReference type="Pfam" id="PF15902"/>
    </source>
</evidence>
<evidence type="ECO:0000313" key="4">
    <source>
        <dbReference type="Proteomes" id="UP001219525"/>
    </source>
</evidence>
<evidence type="ECO:0000313" key="3">
    <source>
        <dbReference type="EMBL" id="KAJ7230694.1"/>
    </source>
</evidence>
<sequence>MGHSLSSSRLYSSTDFFEEEKNVEDLGIGKRANGVVAFAIVSKFAVVALIASQRWRHVALSSSSRLRENAYTLVESTTHSLAVDVVLQDQRTMRTLFVSNSNGTFFVQSLRDTNRNEMGFVDFERRGDQCSNSMATTESMIRRSPAAC</sequence>
<keyword evidence="1" id="KW-0677">Repeat</keyword>
<dbReference type="Pfam" id="PF15902">
    <property type="entry name" value="Sortilin-Vps10"/>
    <property type="match status" value="1"/>
</dbReference>
<protein>
    <recommendedName>
        <fullName evidence="2">Sortilin N-terminal domain-containing protein</fullName>
    </recommendedName>
</protein>
<evidence type="ECO:0000256" key="1">
    <source>
        <dbReference type="ARBA" id="ARBA00022737"/>
    </source>
</evidence>
<organism evidence="3 4">
    <name type="scientific">Mycena pura</name>
    <dbReference type="NCBI Taxonomy" id="153505"/>
    <lineage>
        <taxon>Eukaryota</taxon>
        <taxon>Fungi</taxon>
        <taxon>Dikarya</taxon>
        <taxon>Basidiomycota</taxon>
        <taxon>Agaricomycotina</taxon>
        <taxon>Agaricomycetes</taxon>
        <taxon>Agaricomycetidae</taxon>
        <taxon>Agaricales</taxon>
        <taxon>Marasmiineae</taxon>
        <taxon>Mycenaceae</taxon>
        <taxon>Mycena</taxon>
    </lineage>
</organism>
<reference evidence="3" key="1">
    <citation type="submission" date="2023-03" db="EMBL/GenBank/DDBJ databases">
        <title>Massive genome expansion in bonnet fungi (Mycena s.s.) driven by repeated elements and novel gene families across ecological guilds.</title>
        <authorList>
            <consortium name="Lawrence Berkeley National Laboratory"/>
            <person name="Harder C.B."/>
            <person name="Miyauchi S."/>
            <person name="Viragh M."/>
            <person name="Kuo A."/>
            <person name="Thoen E."/>
            <person name="Andreopoulos B."/>
            <person name="Lu D."/>
            <person name="Skrede I."/>
            <person name="Drula E."/>
            <person name="Henrissat B."/>
            <person name="Morin E."/>
            <person name="Kohler A."/>
            <person name="Barry K."/>
            <person name="LaButti K."/>
            <person name="Morin E."/>
            <person name="Salamov A."/>
            <person name="Lipzen A."/>
            <person name="Mereny Z."/>
            <person name="Hegedus B."/>
            <person name="Baldrian P."/>
            <person name="Stursova M."/>
            <person name="Weitz H."/>
            <person name="Taylor A."/>
            <person name="Grigoriev I.V."/>
            <person name="Nagy L.G."/>
            <person name="Martin F."/>
            <person name="Kauserud H."/>
        </authorList>
    </citation>
    <scope>NUCLEOTIDE SEQUENCE</scope>
    <source>
        <strain evidence="3">9144</strain>
    </source>
</reference>
<gene>
    <name evidence="3" type="ORF">GGX14DRAFT_554173</name>
</gene>
<dbReference type="EMBL" id="JARJCW010000001">
    <property type="protein sequence ID" value="KAJ7230694.1"/>
    <property type="molecule type" value="Genomic_DNA"/>
</dbReference>
<name>A0AAD6YVR9_9AGAR</name>
<dbReference type="InterPro" id="IPR031778">
    <property type="entry name" value="Sortilin_N"/>
</dbReference>
<dbReference type="AlphaFoldDB" id="A0AAD6YVR9"/>
<comment type="caution">
    <text evidence="3">The sequence shown here is derived from an EMBL/GenBank/DDBJ whole genome shotgun (WGS) entry which is preliminary data.</text>
</comment>
<accession>A0AAD6YVR9</accession>